<comment type="similarity">
    <text evidence="3 9">Belongs to the class-D beta-lactamase family.</text>
</comment>
<sequence>MTPTSSRRTSRLVACSLLVPLLGLTACTGDDGLDQAIENLVASIEDHEVRGFDEAAEALAEYPVEAMAEEPVRDGDAATVDLAVTWDIDGNEWSYELPVTLGLSEEEWSVDVTPQLIADGLEEGEVIELTREYPARADIAGAGGEAIVTERPVIRYGLDKSWIDPGQTERSARRIARALGVDPDELASRAAQTGDQAFVEAIVLRPDDAKERVPADYSDIPGANAVDDTMFLAPTREFARDILGTVGEATAEMIEESEGALRAGDVVGLSGLQAAHDEALRGIPAVTVSAASGEGDDAERRTLVEWDAVEAEPLATTLDVKTQQRADAVLADVPGGSSLVAIRPSTGEVLAAANGPETEVHAAATVGQYAPGSTFKIVTALALLRQGLTPDDTVSCSETLTVDGFEFHNFPDYPADKTGDITLRDAIAHSCNTAMIAQYADLDQAAVRDAAASLGLGAEADLGIPAFLGDVPETDGATAHAASLIGQGTVLTSPLAMATVAASVAAGQTVTPTVLAEPEEAGSAASPAPTESGAPEETSPSSADPLTHDEAATLRALMRSVVVDGSASELKALEPAVAAKTGTAEFGEPDADGDLSTHAWMIAVQGDLAVAVFVADGPSGSDTAGPIMADFLGRM</sequence>
<dbReference type="PROSITE" id="PS51257">
    <property type="entry name" value="PROKAR_LIPOPROTEIN"/>
    <property type="match status" value="1"/>
</dbReference>
<dbReference type="GO" id="GO:0071972">
    <property type="term" value="F:peptidoglycan L,D-transpeptidase activity"/>
    <property type="evidence" value="ECO:0007669"/>
    <property type="project" value="TreeGrafter"/>
</dbReference>
<comment type="similarity">
    <text evidence="2">Belongs to the transpeptidase family.</text>
</comment>
<keyword evidence="15" id="KW-1185">Reference proteome</keyword>
<accession>A0A917DGM5</accession>
<evidence type="ECO:0000256" key="10">
    <source>
        <dbReference type="SAM" id="MobiDB-lite"/>
    </source>
</evidence>
<evidence type="ECO:0000256" key="7">
    <source>
        <dbReference type="ARBA" id="ARBA00023136"/>
    </source>
</evidence>
<reference evidence="14" key="1">
    <citation type="journal article" date="2014" name="Int. J. Syst. Evol. Microbiol.">
        <title>Complete genome sequence of Corynebacterium casei LMG S-19264T (=DSM 44701T), isolated from a smear-ripened cheese.</title>
        <authorList>
            <consortium name="US DOE Joint Genome Institute (JGI-PGF)"/>
            <person name="Walter F."/>
            <person name="Albersmeier A."/>
            <person name="Kalinowski J."/>
            <person name="Ruckert C."/>
        </authorList>
    </citation>
    <scope>NUCLEOTIDE SEQUENCE</scope>
    <source>
        <strain evidence="14">CGMCC 1.15152</strain>
    </source>
</reference>
<protein>
    <recommendedName>
        <fullName evidence="4 9">Beta-lactamase</fullName>
        <ecNumber evidence="4 9">3.5.2.6</ecNumber>
    </recommendedName>
</protein>
<dbReference type="Proteomes" id="UP000633205">
    <property type="component" value="Unassembled WGS sequence"/>
</dbReference>
<evidence type="ECO:0000256" key="6">
    <source>
        <dbReference type="ARBA" id="ARBA00022801"/>
    </source>
</evidence>
<feature type="domain" description="Penicillin-binding protein transpeptidase" evidence="12">
    <location>
        <begin position="339"/>
        <end position="632"/>
    </location>
</feature>
<name>A0A917DGM5_9MICO</name>
<comment type="subcellular location">
    <subcellularLocation>
        <location evidence="1">Membrane</location>
    </subcellularLocation>
</comment>
<dbReference type="Pfam" id="PF03717">
    <property type="entry name" value="PBP_dimer"/>
    <property type="match status" value="1"/>
</dbReference>
<dbReference type="SUPFAM" id="SSF56519">
    <property type="entry name" value="Penicillin binding protein dimerisation domain"/>
    <property type="match status" value="1"/>
</dbReference>
<dbReference type="SUPFAM" id="SSF56601">
    <property type="entry name" value="beta-lactamase/transpeptidase-like"/>
    <property type="match status" value="1"/>
</dbReference>
<comment type="caution">
    <text evidence="14">The sequence shown here is derived from an EMBL/GenBank/DDBJ whole genome shotgun (WGS) entry which is preliminary data.</text>
</comment>
<dbReference type="Gene3D" id="3.90.1310.10">
    <property type="entry name" value="Penicillin-binding protein 2a (Domain 2)"/>
    <property type="match status" value="1"/>
</dbReference>
<keyword evidence="6 9" id="KW-0378">Hydrolase</keyword>
<dbReference type="Pfam" id="PF00905">
    <property type="entry name" value="Transpeptidase"/>
    <property type="match status" value="1"/>
</dbReference>
<evidence type="ECO:0000256" key="1">
    <source>
        <dbReference type="ARBA" id="ARBA00004370"/>
    </source>
</evidence>
<feature type="compositionally biased region" description="Low complexity" evidence="10">
    <location>
        <begin position="521"/>
        <end position="538"/>
    </location>
</feature>
<feature type="domain" description="Penicillin-binding protein dimerisation" evidence="13">
    <location>
        <begin position="132"/>
        <end position="294"/>
    </location>
</feature>
<feature type="chain" id="PRO_5039233696" description="Beta-lactamase" evidence="11">
    <location>
        <begin position="26"/>
        <end position="635"/>
    </location>
</feature>
<dbReference type="AlphaFoldDB" id="A0A917DGM5"/>
<proteinExistence type="inferred from homology"/>
<dbReference type="GO" id="GO:0008658">
    <property type="term" value="F:penicillin binding"/>
    <property type="evidence" value="ECO:0007669"/>
    <property type="project" value="InterPro"/>
</dbReference>
<gene>
    <name evidence="14" type="ORF">GCM10010915_15500</name>
</gene>
<evidence type="ECO:0000256" key="2">
    <source>
        <dbReference type="ARBA" id="ARBA00007171"/>
    </source>
</evidence>
<organism evidence="14 15">
    <name type="scientific">Microbacterium faecale</name>
    <dbReference type="NCBI Taxonomy" id="1804630"/>
    <lineage>
        <taxon>Bacteria</taxon>
        <taxon>Bacillati</taxon>
        <taxon>Actinomycetota</taxon>
        <taxon>Actinomycetes</taxon>
        <taxon>Micrococcales</taxon>
        <taxon>Microbacteriaceae</taxon>
        <taxon>Microbacterium</taxon>
    </lineage>
</organism>
<evidence type="ECO:0000256" key="9">
    <source>
        <dbReference type="RuleBase" id="RU361140"/>
    </source>
</evidence>
<dbReference type="InterPro" id="IPR001460">
    <property type="entry name" value="PCN-bd_Tpept"/>
</dbReference>
<keyword evidence="14" id="KW-0131">Cell cycle</keyword>
<keyword evidence="5 11" id="KW-0732">Signal</keyword>
<evidence type="ECO:0000256" key="11">
    <source>
        <dbReference type="SAM" id="SignalP"/>
    </source>
</evidence>
<evidence type="ECO:0000313" key="14">
    <source>
        <dbReference type="EMBL" id="GGD35835.1"/>
    </source>
</evidence>
<dbReference type="InterPro" id="IPR036138">
    <property type="entry name" value="PBP_dimer_sf"/>
</dbReference>
<evidence type="ECO:0000256" key="4">
    <source>
        <dbReference type="ARBA" id="ARBA00012865"/>
    </source>
</evidence>
<dbReference type="InterPro" id="IPR005311">
    <property type="entry name" value="PBP_dimer"/>
</dbReference>
<dbReference type="GO" id="GO:0046677">
    <property type="term" value="P:response to antibiotic"/>
    <property type="evidence" value="ECO:0007669"/>
    <property type="project" value="UniProtKB-UniRule"/>
</dbReference>
<dbReference type="InterPro" id="IPR002137">
    <property type="entry name" value="Beta-lactam_class-D_AS"/>
</dbReference>
<dbReference type="InterPro" id="IPR050515">
    <property type="entry name" value="Beta-lactam/transpept"/>
</dbReference>
<dbReference type="GO" id="GO:0008800">
    <property type="term" value="F:beta-lactamase activity"/>
    <property type="evidence" value="ECO:0007669"/>
    <property type="project" value="UniProtKB-UniRule"/>
</dbReference>
<dbReference type="GO" id="GO:0051301">
    <property type="term" value="P:cell division"/>
    <property type="evidence" value="ECO:0007669"/>
    <property type="project" value="UniProtKB-KW"/>
</dbReference>
<dbReference type="PROSITE" id="PS00337">
    <property type="entry name" value="BETA_LACTAMASE_D"/>
    <property type="match status" value="1"/>
</dbReference>
<dbReference type="RefSeq" id="WP_188711705.1">
    <property type="nucleotide sequence ID" value="NZ_BMHO01000001.1"/>
</dbReference>
<dbReference type="GO" id="GO:0071555">
    <property type="term" value="P:cell wall organization"/>
    <property type="evidence" value="ECO:0007669"/>
    <property type="project" value="TreeGrafter"/>
</dbReference>
<dbReference type="Gene3D" id="3.40.710.10">
    <property type="entry name" value="DD-peptidase/beta-lactamase superfamily"/>
    <property type="match status" value="1"/>
</dbReference>
<comment type="catalytic activity">
    <reaction evidence="9">
        <text>a beta-lactam + H2O = a substituted beta-amino acid</text>
        <dbReference type="Rhea" id="RHEA:20401"/>
        <dbReference type="ChEBI" id="CHEBI:15377"/>
        <dbReference type="ChEBI" id="CHEBI:35627"/>
        <dbReference type="ChEBI" id="CHEBI:140347"/>
        <dbReference type="EC" id="3.5.2.6"/>
    </reaction>
</comment>
<dbReference type="GO" id="GO:0017001">
    <property type="term" value="P:antibiotic catabolic process"/>
    <property type="evidence" value="ECO:0007669"/>
    <property type="project" value="InterPro"/>
</dbReference>
<dbReference type="GO" id="GO:0005886">
    <property type="term" value="C:plasma membrane"/>
    <property type="evidence" value="ECO:0007669"/>
    <property type="project" value="TreeGrafter"/>
</dbReference>
<dbReference type="EC" id="3.5.2.6" evidence="4 9"/>
<dbReference type="EMBL" id="BMHO01000001">
    <property type="protein sequence ID" value="GGD35835.1"/>
    <property type="molecule type" value="Genomic_DNA"/>
</dbReference>
<dbReference type="PANTHER" id="PTHR30627:SF24">
    <property type="entry name" value="PENICILLIN-BINDING PROTEIN 4B"/>
    <property type="match status" value="1"/>
</dbReference>
<dbReference type="PANTHER" id="PTHR30627">
    <property type="entry name" value="PEPTIDOGLYCAN D,D-TRANSPEPTIDASE"/>
    <property type="match status" value="1"/>
</dbReference>
<evidence type="ECO:0000256" key="3">
    <source>
        <dbReference type="ARBA" id="ARBA00007898"/>
    </source>
</evidence>
<evidence type="ECO:0000313" key="15">
    <source>
        <dbReference type="Proteomes" id="UP000633205"/>
    </source>
</evidence>
<evidence type="ECO:0000259" key="12">
    <source>
        <dbReference type="Pfam" id="PF00905"/>
    </source>
</evidence>
<keyword evidence="14" id="KW-0132">Cell division</keyword>
<feature type="region of interest" description="Disordered" evidence="10">
    <location>
        <begin position="517"/>
        <end position="546"/>
    </location>
</feature>
<keyword evidence="7" id="KW-0472">Membrane</keyword>
<dbReference type="InterPro" id="IPR012338">
    <property type="entry name" value="Beta-lactam/transpept-like"/>
</dbReference>
<evidence type="ECO:0000256" key="8">
    <source>
        <dbReference type="ARBA" id="ARBA00023251"/>
    </source>
</evidence>
<reference evidence="14" key="2">
    <citation type="submission" date="2020-09" db="EMBL/GenBank/DDBJ databases">
        <authorList>
            <person name="Sun Q."/>
            <person name="Zhou Y."/>
        </authorList>
    </citation>
    <scope>NUCLEOTIDE SEQUENCE</scope>
    <source>
        <strain evidence="14">CGMCC 1.15152</strain>
    </source>
</reference>
<evidence type="ECO:0000256" key="5">
    <source>
        <dbReference type="ARBA" id="ARBA00022729"/>
    </source>
</evidence>
<evidence type="ECO:0000259" key="13">
    <source>
        <dbReference type="Pfam" id="PF03717"/>
    </source>
</evidence>
<feature type="signal peptide" evidence="11">
    <location>
        <begin position="1"/>
        <end position="25"/>
    </location>
</feature>
<keyword evidence="8 9" id="KW-0046">Antibiotic resistance</keyword>